<keyword evidence="11 15" id="KW-0472">Membrane</keyword>
<dbReference type="EMBL" id="UGGJ01000004">
    <property type="protein sequence ID" value="STN83564.1"/>
    <property type="molecule type" value="Genomic_DNA"/>
</dbReference>
<keyword evidence="12 35" id="KW-0829">Tyrosine-protein kinase</keyword>
<dbReference type="Proteomes" id="UP000531463">
    <property type="component" value="Unassembled WGS sequence"/>
</dbReference>
<evidence type="ECO:0000313" key="84">
    <source>
        <dbReference type="Proteomes" id="UP000538406"/>
    </source>
</evidence>
<dbReference type="NCBIfam" id="NF007350">
    <property type="entry name" value="PRK09841.1"/>
    <property type="match status" value="1"/>
</dbReference>
<reference evidence="19 68" key="8">
    <citation type="submission" date="2018-07" db="EMBL/GenBank/DDBJ databases">
        <title>Genomic analysis of colistin resistant EHEC isolated from cattle in Japan.</title>
        <authorList>
            <person name="Kusumoto M."/>
            <person name="Misumi W."/>
            <person name="Ogura Y."/>
            <person name="Hayashi T."/>
            <person name="Akiba M."/>
        </authorList>
    </citation>
    <scope>NUCLEOTIDE SEQUENCE [LARGE SCALE GENOMIC DNA]</scope>
    <source>
        <strain evidence="19 68">E2863</strain>
    </source>
</reference>
<evidence type="ECO:0000313" key="22">
    <source>
        <dbReference type="EMBL" id="EFG2159795.1"/>
    </source>
</evidence>
<reference evidence="51" key="30">
    <citation type="submission" date="2021-02" db="EMBL/GenBank/DDBJ databases">
        <title>Co-localization of colistin and carbapenem -resistance genes on a novel transferable IncHI2 plasmid in Escherichia coli from chicken-origin.</title>
        <authorList>
            <person name="Hoffmann M."/>
            <person name="Balkey M."/>
            <person name="Ronco T."/>
            <person name="Hendriksen R.S."/>
        </authorList>
    </citation>
    <scope>NUCLEOTIDE SEQUENCE</scope>
    <source>
        <strain evidence="51">CFSAN083829</strain>
    </source>
</reference>
<evidence type="ECO:0000313" key="39">
    <source>
        <dbReference type="EMBL" id="MDA4176622.1"/>
    </source>
</evidence>
<keyword evidence="8 28" id="KW-0418">Kinase</keyword>
<evidence type="ECO:0000313" key="38">
    <source>
        <dbReference type="EMBL" id="MBL6236212.1"/>
    </source>
</evidence>
<dbReference type="Proteomes" id="UP000460351">
    <property type="component" value="Unassembled WGS sequence"/>
</dbReference>
<evidence type="ECO:0000256" key="6">
    <source>
        <dbReference type="ARBA" id="ARBA00022692"/>
    </source>
</evidence>
<reference evidence="50 86" key="28">
    <citation type="submission" date="2020-10" db="EMBL/GenBank/DDBJ databases">
        <title>Analysis of Genomes of Bacterial Isolates from Lameness Outbreaks in Broilers.</title>
        <authorList>
            <person name="Rhoads D."/>
            <person name="Ekesi N.S."/>
        </authorList>
    </citation>
    <scope>NUCLEOTIDE SEQUENCE [LARGE SCALE GENOMIC DNA]</scope>
    <source>
        <strain evidence="50 86">1409</strain>
    </source>
</reference>
<dbReference type="EMBL" id="VRXD01000036">
    <property type="protein sequence ID" value="TXQ31158.1"/>
    <property type="molecule type" value="Genomic_DNA"/>
</dbReference>
<reference evidence="35 59" key="1">
    <citation type="journal article" date="2015" name="Front. Microbiol.">
        <title>Genetic determinants of heat resistance in Escherichia coli.</title>
        <authorList>
            <person name="Mercer R.G."/>
            <person name="Zheng J."/>
            <person name="Garcia-Hernandez R."/>
            <person name="Ruan L."/>
            <person name="Ganzle M.G."/>
            <person name="McMullen L.M."/>
        </authorList>
    </citation>
    <scope>NUCLEOTIDE SEQUENCE [LARGE SCALE GENOMIC DNA]</scope>
    <source>
        <strain evidence="35 59">AW1.3</strain>
    </source>
</reference>
<evidence type="ECO:0000313" key="19">
    <source>
        <dbReference type="EMBL" id="BBF52579.1"/>
    </source>
</evidence>
<evidence type="ECO:0000313" key="54">
    <source>
        <dbReference type="EMBL" id="STN83564.1"/>
    </source>
</evidence>
<dbReference type="GO" id="GO:0004715">
    <property type="term" value="F:non-membrane spanning protein tyrosine kinase activity"/>
    <property type="evidence" value="ECO:0007669"/>
    <property type="project" value="UniProtKB-EC"/>
</dbReference>
<evidence type="ECO:0000313" key="86">
    <source>
        <dbReference type="Proteomes" id="UP000581425"/>
    </source>
</evidence>
<reference evidence="48 63" key="6">
    <citation type="submission" date="2018-05" db="EMBL/GenBank/DDBJ databases">
        <title>Genomic sequencing of EHEC O26 New European Clone.</title>
        <authorList>
            <person name="Karnisova L."/>
            <person name="Nunvar J."/>
            <person name="Marejkova M."/>
            <person name="Mellmann A."/>
            <person name="Drevinek P."/>
            <person name="Blahova K."/>
            <person name="Bielaszewska M."/>
        </authorList>
    </citation>
    <scope>NUCLEOTIDE SEQUENCE [LARGE SCALE GENOMIC DNA]</scope>
    <source>
        <strain evidence="48 63">14-391</strain>
    </source>
</reference>
<dbReference type="EMBL" id="DADPIR010000007">
    <property type="protein sequence ID" value="HAZ7491059.1"/>
    <property type="molecule type" value="Genomic_DNA"/>
</dbReference>
<dbReference type="FunFam" id="3.40.50.300:FF:000527">
    <property type="entry name" value="Tyrosine-protein kinase etk"/>
    <property type="match status" value="1"/>
</dbReference>
<evidence type="ECO:0000313" key="20">
    <source>
        <dbReference type="EMBL" id="EFC2247622.1"/>
    </source>
</evidence>
<reference evidence="40 73" key="13">
    <citation type="journal article" date="2019" name="Microorganisms">
        <title>Characteristics of Carbapenem-Resistant and Colistin-Resistant Escherichia coli Co-Producing NDM-1 and MCR-1 from Pig Farms in China.</title>
        <authorList>
            <person name="Peng Z."/>
            <person name="Li X."/>
            <person name="Hu Z."/>
            <person name="Li Z."/>
            <person name="Lv Y."/>
            <person name="Lei M."/>
            <person name="Wu B."/>
            <person name="Chen H."/>
            <person name="Wang X."/>
        </authorList>
    </citation>
    <scope>NUCLEOTIDE SEQUENCE [LARGE SCALE GENOMIC DNA]</scope>
    <source>
        <strain evidence="40 73">RXD010</strain>
    </source>
</reference>
<dbReference type="EMBL" id="DADUEU010000025">
    <property type="protein sequence ID" value="HBB1574696.1"/>
    <property type="molecule type" value="Genomic_DNA"/>
</dbReference>
<dbReference type="Pfam" id="PF13614">
    <property type="entry name" value="AAA_31"/>
    <property type="match status" value="1"/>
</dbReference>
<feature type="coiled-coil region" evidence="14">
    <location>
        <begin position="269"/>
        <end position="303"/>
    </location>
</feature>
<evidence type="ECO:0000313" key="83">
    <source>
        <dbReference type="Proteomes" id="UP000537181"/>
    </source>
</evidence>
<evidence type="ECO:0000313" key="37">
    <source>
        <dbReference type="EMBL" id="MBA7718216.1"/>
    </source>
</evidence>
<dbReference type="InterPro" id="IPR050445">
    <property type="entry name" value="Bact_polysacc_biosynth/exp"/>
</dbReference>
<reference evidence="45 60" key="2">
    <citation type="submission" date="2016-11" db="EMBL/GenBank/DDBJ databases">
        <title>Draft genome sequences of five Shigatoxin-producing Escherichia coli isolates harboring the new recently described Subtilase cytotoxin allelic variant subAB2-3.</title>
        <authorList>
            <person name="Tasara T."/>
            <person name="Fierz L."/>
            <person name="Klumpp J."/>
            <person name="Schmidt H."/>
            <person name="Stephan R."/>
        </authorList>
    </citation>
    <scope>NUCLEOTIDE SEQUENCE [LARGE SCALE GENOMIC DNA]</scope>
    <source>
        <strain evidence="45 60">453</strain>
    </source>
</reference>
<dbReference type="EMBL" id="AASURL010000008">
    <property type="protein sequence ID" value="EFH0364390.1"/>
    <property type="molecule type" value="Genomic_DNA"/>
</dbReference>
<dbReference type="Proteomes" id="UP000436141">
    <property type="component" value="Unassembled WGS sequence"/>
</dbReference>
<reference evidence="33" key="31">
    <citation type="submission" date="2021-03" db="EMBL/GenBank/DDBJ databases">
        <authorList>
            <consortium name="NCBI Pathogen Detection Project"/>
        </authorList>
    </citation>
    <scope>NUCLEOTIDE SEQUENCE</scope>
    <source>
        <strain evidence="34">Escherichia coli</strain>
        <strain evidence="32">EuSCAPE_DE065</strain>
        <strain evidence="33">SJP41</strain>
        <strain evidence="31">W1_5_ERB1</strain>
    </source>
</reference>
<evidence type="ECO:0000313" key="73">
    <source>
        <dbReference type="Proteomes" id="UP000460351"/>
    </source>
</evidence>
<dbReference type="EMBL" id="JACGTG010000001">
    <property type="protein sequence ID" value="MBA6240712.1"/>
    <property type="molecule type" value="Genomic_DNA"/>
</dbReference>
<evidence type="ECO:0000313" key="67">
    <source>
        <dbReference type="Proteomes" id="UP000281521"/>
    </source>
</evidence>
<dbReference type="Proteomes" id="UP000254219">
    <property type="component" value="Unassembled WGS sequence"/>
</dbReference>
<dbReference type="EMBL" id="JABXPW010000001">
    <property type="protein sequence ID" value="MBA7718216.1"/>
    <property type="molecule type" value="Genomic_DNA"/>
</dbReference>
<dbReference type="EMBL" id="CP070393">
    <property type="protein sequence ID" value="QRZ99235.1"/>
    <property type="molecule type" value="Genomic_DNA"/>
</dbReference>
<evidence type="ECO:0000313" key="65">
    <source>
        <dbReference type="Proteomes" id="UP000254460"/>
    </source>
</evidence>
<dbReference type="Proteomes" id="UP000663166">
    <property type="component" value="Chromosome"/>
</dbReference>
<dbReference type="EMBL" id="CP058571">
    <property type="protein sequence ID" value="QLG58242.1"/>
    <property type="molecule type" value="Genomic_DNA"/>
</dbReference>
<dbReference type="InterPro" id="IPR027417">
    <property type="entry name" value="P-loop_NTPase"/>
</dbReference>
<dbReference type="Proteomes" id="UP000487258">
    <property type="component" value="Unassembled WGS sequence"/>
</dbReference>
<dbReference type="EMBL" id="UFYN01000002">
    <property type="protein sequence ID" value="STD34425.1"/>
    <property type="molecule type" value="Genomic_DNA"/>
</dbReference>
<evidence type="ECO:0000313" key="42">
    <source>
        <dbReference type="EMBL" id="MWL45780.1"/>
    </source>
</evidence>
<evidence type="ECO:0000313" key="80">
    <source>
        <dbReference type="Proteomes" id="UP000531463"/>
    </source>
</evidence>
<evidence type="ECO:0000313" key="23">
    <source>
        <dbReference type="EMBL" id="EFH0364390.1"/>
    </source>
</evidence>
<dbReference type="EMBL" id="DABHXT010000024">
    <property type="protein sequence ID" value="HAJ5959627.1"/>
    <property type="molecule type" value="Genomic_DNA"/>
</dbReference>
<reference evidence="49" key="26">
    <citation type="submission" date="2020-06" db="EMBL/GenBank/DDBJ databases">
        <authorList>
            <person name="Ramsay J.P."/>
            <person name="Colombi E."/>
            <person name="Mowlaboccus S."/>
        </authorList>
    </citation>
    <scope>NUCLEOTIDE SEQUENCE</scope>
    <source>
        <strain evidence="49">EC2</strain>
    </source>
</reference>
<reference evidence="30" key="33">
    <citation type="submission" date="2024-02" db="EMBL/GenBank/DDBJ databases">
        <authorList>
            <consortium name="Clinical and Environmental Microbiology Branch: Whole genome sequencing antimicrobial resistance pathogens in the healthcare setting"/>
        </authorList>
    </citation>
    <scope>NUCLEOTIDE SEQUENCE</scope>
    <source>
        <strain evidence="30">2023CK-00345</strain>
    </source>
</reference>
<dbReference type="EMBL" id="AASEPP010000030">
    <property type="protein sequence ID" value="EFC2247622.1"/>
    <property type="molecule type" value="Genomic_DNA"/>
</dbReference>
<dbReference type="Proteomes" id="UP000441160">
    <property type="component" value="Unassembled WGS sequence"/>
</dbReference>
<dbReference type="Proteomes" id="UP000233549">
    <property type="component" value="Unassembled WGS sequence"/>
</dbReference>
<evidence type="ECO:0000313" key="27">
    <source>
        <dbReference type="EMBL" id="EFL9835622.1"/>
    </source>
</evidence>
<evidence type="ECO:0000256" key="7">
    <source>
        <dbReference type="ARBA" id="ARBA00022741"/>
    </source>
</evidence>
<evidence type="ECO:0000313" key="51">
    <source>
        <dbReference type="EMBL" id="QRZ99235.1"/>
    </source>
</evidence>
<evidence type="ECO:0000313" key="56">
    <source>
        <dbReference type="EMBL" id="TXQ31158.1"/>
    </source>
</evidence>
<dbReference type="RefSeq" id="WP_000208650.1">
    <property type="nucleotide sequence ID" value="NZ_AP018796.1"/>
</dbReference>
<reference evidence="39" key="32">
    <citation type="submission" date="2022-08" db="EMBL/GenBank/DDBJ databases">
        <title>Genome sequencing of human pathogens.</title>
        <authorList>
            <person name="Cao X."/>
        </authorList>
    </citation>
    <scope>NUCLEOTIDE SEQUENCE</scope>
    <source>
        <strain evidence="39">EC16126</strain>
    </source>
</reference>
<feature type="domain" description="Tyrosine-protein kinase G-rich" evidence="18">
    <location>
        <begin position="368"/>
        <end position="448"/>
    </location>
</feature>
<comment type="catalytic activity">
    <reaction evidence="13">
        <text>L-tyrosyl-[protein] + ATP = O-phospho-L-tyrosyl-[protein] + ADP + H(+)</text>
        <dbReference type="Rhea" id="RHEA:10596"/>
        <dbReference type="Rhea" id="RHEA-COMP:10136"/>
        <dbReference type="Rhea" id="RHEA-COMP:20101"/>
        <dbReference type="ChEBI" id="CHEBI:15378"/>
        <dbReference type="ChEBI" id="CHEBI:30616"/>
        <dbReference type="ChEBI" id="CHEBI:46858"/>
        <dbReference type="ChEBI" id="CHEBI:61978"/>
        <dbReference type="ChEBI" id="CHEBI:456216"/>
    </reaction>
</comment>
<dbReference type="Proteomes" id="UP000050556">
    <property type="component" value="Unassembled WGS sequence"/>
</dbReference>
<evidence type="ECO:0000256" key="10">
    <source>
        <dbReference type="ARBA" id="ARBA00022989"/>
    </source>
</evidence>
<evidence type="ECO:0000256" key="11">
    <source>
        <dbReference type="ARBA" id="ARBA00023136"/>
    </source>
</evidence>
<evidence type="ECO:0000313" key="68">
    <source>
        <dbReference type="Proteomes" id="UP000281900"/>
    </source>
</evidence>
<dbReference type="EMBL" id="AASHPR010000041">
    <property type="protein sequence ID" value="EFC3526526.1"/>
    <property type="molecule type" value="Genomic_DNA"/>
</dbReference>
<keyword evidence="14" id="KW-0175">Coiled coil</keyword>
<dbReference type="EMBL" id="WTRX01000002">
    <property type="protein sequence ID" value="MWU29506.1"/>
    <property type="molecule type" value="Genomic_DNA"/>
</dbReference>
<dbReference type="Proteomes" id="UP000521991">
    <property type="component" value="Unassembled WGS sequence"/>
</dbReference>
<evidence type="ECO:0000313" key="34">
    <source>
        <dbReference type="EMBL" id="HBB1574696.1"/>
    </source>
</evidence>
<reference evidence="49" key="21">
    <citation type="journal article" date="2020" name="Int. J. Antimicrob. Agents">
        <title>Identification and characterisation of fosfomycin resistance in Escherichia coli urinary tract infection isolates from Australia.</title>
        <authorList>
            <person name="Mowlaboccus S."/>
            <person name="Daley D."/>
            <person name="Pang S."/>
            <person name="Gottlieb T."/>
            <person name="Merlino J."/>
            <person name="Nimmo G.R."/>
            <person name="George N."/>
            <person name="Korman T.M."/>
            <person name="Streitberg R."/>
            <person name="Robson J."/>
            <person name="Peachey G."/>
            <person name="Collignon P."/>
            <person name="Bradbury S."/>
            <person name="Colombi E."/>
            <person name="Ramsay J.P."/>
            <person name="Rogers B.A."/>
            <person name="Coombs G.W."/>
        </authorList>
    </citation>
    <scope>NUCLEOTIDE SEQUENCE</scope>
    <source>
        <strain evidence="49">EC2</strain>
    </source>
</reference>
<accession>A0A024L581</accession>
<dbReference type="EMBL" id="DABALL010000019">
    <property type="protein sequence ID" value="HAH1419812.1"/>
    <property type="molecule type" value="Genomic_DNA"/>
</dbReference>
<evidence type="ECO:0000256" key="3">
    <source>
        <dbReference type="ARBA" id="ARBA00022475"/>
    </source>
</evidence>
<evidence type="ECO:0000313" key="46">
    <source>
        <dbReference type="EMBL" id="PAU23311.1"/>
    </source>
</evidence>
<reference evidence="22 82" key="22">
    <citation type="submission" date="2020-02" db="EMBL/GenBank/DDBJ databases">
        <authorList>
            <person name="Ashton P.M."/>
            <person name="Dallman T."/>
            <person name="Nair S."/>
            <person name="De Pinna E."/>
            <person name="Peters T."/>
            <person name="Grant K."/>
        </authorList>
    </citation>
    <scope>NUCLEOTIDE SEQUENCE [LARGE SCALE GENOMIC DNA]</scope>
    <source>
        <strain evidence="22 82">188143</strain>
        <strain evidence="29">412057</strain>
    </source>
</reference>
<evidence type="ECO:0000256" key="14">
    <source>
        <dbReference type="SAM" id="Coils"/>
    </source>
</evidence>
<evidence type="ECO:0000313" key="58">
    <source>
        <dbReference type="EMBL" id="VZR36418.1"/>
    </source>
</evidence>
<feature type="transmembrane region" description="Helical" evidence="15">
    <location>
        <begin position="33"/>
        <end position="51"/>
    </location>
</feature>
<dbReference type="Proteomes" id="UP000870292">
    <property type="component" value="Unassembled WGS sequence"/>
</dbReference>
<reference evidence="36 86" key="27">
    <citation type="submission" date="2020-07" db="EMBL/GenBank/DDBJ databases">
        <title>Analysis of Genomes of Bacterial Isolates from Lameness Outbreaks in Broilers.</title>
        <authorList>
            <person name="Ekesi N.S."/>
            <person name="Alrubaye A."/>
            <person name="Rhoads D."/>
        </authorList>
    </citation>
    <scope>NUCLEOTIDE SEQUENCE [LARGE SCALE GENOMIC DNA]</scope>
    <source>
        <strain evidence="36 86">1409</strain>
    </source>
</reference>
<dbReference type="InterPro" id="IPR032807">
    <property type="entry name" value="GNVR"/>
</dbReference>
<evidence type="ECO:0000313" key="53">
    <source>
        <dbReference type="EMBL" id="STD34425.1"/>
    </source>
</evidence>
<evidence type="ECO:0000313" key="47">
    <source>
        <dbReference type="EMBL" id="PKD89319.1"/>
    </source>
</evidence>
<dbReference type="EMBL" id="MPGR01000001">
    <property type="protein sequence ID" value="OKB76227.1"/>
    <property type="molecule type" value="Genomic_DNA"/>
</dbReference>
<evidence type="ECO:0000313" key="25">
    <source>
        <dbReference type="EMBL" id="EFH6166450.1"/>
    </source>
</evidence>
<evidence type="ECO:0000313" key="36">
    <source>
        <dbReference type="EMBL" id="MBA6240712.1"/>
    </source>
</evidence>
<reference evidence="42 74" key="18">
    <citation type="submission" date="2019-12" db="EMBL/GenBank/DDBJ databases">
        <title>Enteriobacteria Tanzani isolates_10432.</title>
        <authorList>
            <person name="Subbiah M."/>
            <person name="Call D."/>
        </authorList>
    </citation>
    <scope>NUCLEOTIDE SEQUENCE [LARGE SCALE GENOMIC DNA]</scope>
    <source>
        <strain evidence="42 74">10432wF6</strain>
    </source>
</reference>
<sequence length="726" mass="81242">MTTKNMNTPPGSTQENEIDLLRLVGELWDHRKFIISVTALFTLIAVAYSLLSTPIYQADTLVQVEQKQGNAILSGLSDMIPNSSPESAPEIQLLQSRMILGKTIAELNLRDIVEQKYFPIVGRGWARLTKEKPGELAISWMHIPQLNGQDQQLTLTVGENGHYTLEGEEFTVNGMVGQRLEKDGVALTIADIKAKPGTQFVLSQRTELEAINALQETFTVSERSKESGMLELTMTGDDPQLITRILNSIANNYLQQNIARQAAQDSQSLEFLQRQLPEVRSELDQAEEKLNVYRQQRDSVDLNLEAKAVLEQIVNVDNQLNELTFREAEISQLYKKDHPTYRALLEKRQTLEQERKRLNKRVSAMPSTQQEVLRLSRDVEAGRAVYLQLLNRQQELSISKSSAIGNVRIIDPAVTQPQPVKPKKALNVVLGFILGLFISVGAVLARAMLRRGVEAPEQLEEHGISVYATIPMSEWLDKRTRLRKKNLFSNQQRHRTKNIPFLAVDNPADSAVEAVRALRTSLHFAMMETENNILMITGATPDSGKTFVSSTLAAVIAQSDQKVLFIDADLRRGYSHNLFTVSNEHGLSEYLAGKDELNKVIQHFGKGGFDVITRGQVPPNPSELLMRDRMRQLLEWANDHYDLVIVDTPPMLAVSDAAVVGRSVGTSLLVARFGLNTAKEVSLSMQRLEQAGVNIKGAILNGVIKRASTAYSYGYNYYGYSYSEKE</sequence>
<dbReference type="EMBL" id="RDDM01000014">
    <property type="protein sequence ID" value="RLY60158.1"/>
    <property type="molecule type" value="Genomic_DNA"/>
</dbReference>
<evidence type="ECO:0000259" key="17">
    <source>
        <dbReference type="Pfam" id="PF13614"/>
    </source>
</evidence>
<evidence type="ECO:0000313" key="55">
    <source>
        <dbReference type="EMBL" id="TJF63572.1"/>
    </source>
</evidence>
<evidence type="ECO:0000313" key="69">
    <source>
        <dbReference type="Proteomes" id="UP000305093"/>
    </source>
</evidence>
<name>A0A024L581_ECOLX</name>
<dbReference type="EMBL" id="WOET01000005">
    <property type="protein sequence ID" value="MUM72153.1"/>
    <property type="molecule type" value="Genomic_DNA"/>
</dbReference>
<dbReference type="EMBL" id="WUIY01000015">
    <property type="protein sequence ID" value="MXI73791.1"/>
    <property type="molecule type" value="Genomic_DNA"/>
</dbReference>
<reference evidence="46 61" key="3">
    <citation type="submission" date="2016-12" db="EMBL/GenBank/DDBJ databases">
        <title>Real-Time Genomic Investigation Underlying the Public Health Response to a Shiga Toxin-Producing Escherichia Coli O26:H11 Outbreak in a Nursery.</title>
        <authorList>
            <person name="Ferdous M."/>
            <person name="Moran-Gilad J."/>
            <person name="Rossen J.W."/>
            <person name="Gdalevich M."/>
        </authorList>
    </citation>
    <scope>NUCLEOTIDE SEQUENCE [LARGE SCALE GENOMIC DNA]</scope>
    <source>
        <strain evidence="46 61">STEC 514-2</strain>
    </source>
</reference>
<dbReference type="SMR" id="A0A024L581"/>
<dbReference type="EMBL" id="UWXJ01000001">
    <property type="protein sequence ID" value="VCY82846.1"/>
    <property type="molecule type" value="Genomic_DNA"/>
</dbReference>
<evidence type="ECO:0000259" key="16">
    <source>
        <dbReference type="Pfam" id="PF02706"/>
    </source>
</evidence>
<dbReference type="Proteomes" id="UP000281900">
    <property type="component" value="Chromosome"/>
</dbReference>
<keyword evidence="4" id="KW-0997">Cell inner membrane</keyword>
<dbReference type="InterPro" id="IPR005702">
    <property type="entry name" value="Wzc-like_C"/>
</dbReference>
<dbReference type="Gene3D" id="3.40.50.300">
    <property type="entry name" value="P-loop containing nucleotide triphosphate hydrolases"/>
    <property type="match status" value="1"/>
</dbReference>
<dbReference type="AlphaFoldDB" id="A0A024L581"/>
<evidence type="ECO:0000313" key="32">
    <source>
        <dbReference type="EMBL" id="HAJ5959627.1"/>
    </source>
</evidence>
<dbReference type="Proteomes" id="UP000530628">
    <property type="component" value="Unassembled WGS sequence"/>
</dbReference>
<evidence type="ECO:0000313" key="66">
    <source>
        <dbReference type="Proteomes" id="UP000281340"/>
    </source>
</evidence>
<evidence type="ECO:0000313" key="60">
    <source>
        <dbReference type="Proteomes" id="UP000186595"/>
    </source>
</evidence>
<evidence type="ECO:0000313" key="81">
    <source>
        <dbReference type="Proteomes" id="UP000531916"/>
    </source>
</evidence>
<evidence type="ECO:0000313" key="49">
    <source>
        <dbReference type="EMBL" id="QLG58242.1"/>
    </source>
</evidence>
<dbReference type="Pfam" id="PF23607">
    <property type="entry name" value="WZC_N"/>
    <property type="match status" value="1"/>
</dbReference>
<dbReference type="InterPro" id="IPR003856">
    <property type="entry name" value="LPS_length_determ_N"/>
</dbReference>
<dbReference type="EMBL" id="AATJQG010000010">
    <property type="protein sequence ID" value="EFM0516621.1"/>
    <property type="molecule type" value="Genomic_DNA"/>
</dbReference>
<dbReference type="PANTHER" id="PTHR32309">
    <property type="entry name" value="TYROSINE-PROTEIN KINASE"/>
    <property type="match status" value="1"/>
</dbReference>
<evidence type="ECO:0000313" key="35">
    <source>
        <dbReference type="EMBL" id="KPO11599.1"/>
    </source>
</evidence>
<reference evidence="44 71" key="19">
    <citation type="submission" date="2019-12" db="EMBL/GenBank/DDBJ databases">
        <title>Enteriobacteria Tanzani isolates_10434.</title>
        <authorList>
            <person name="Subbiah M."/>
            <person name="Call D."/>
        </authorList>
    </citation>
    <scope>NUCLEOTIDE SEQUENCE [LARGE SCALE GENOMIC DNA]</scope>
    <source>
        <strain evidence="44 71">10434wD1</strain>
    </source>
</reference>
<dbReference type="Proteomes" id="UP000218543">
    <property type="component" value="Unassembled WGS sequence"/>
</dbReference>
<dbReference type="Proteomes" id="UP000629265">
    <property type="component" value="Unassembled WGS sequence"/>
</dbReference>
<dbReference type="GO" id="GO:0005886">
    <property type="term" value="C:plasma membrane"/>
    <property type="evidence" value="ECO:0007669"/>
    <property type="project" value="UniProtKB-SubCell"/>
</dbReference>
<reference evidence="23 77" key="23">
    <citation type="submission" date="2020-02" db="EMBL/GenBank/DDBJ databases">
        <authorList>
            <consortium name="PulseNet: The National Subtyping Network for Foodborne Disease Surveillance"/>
            <person name="Tarr C.L."/>
            <person name="Trees E."/>
            <person name="Katz L.S."/>
            <person name="Carleton-Romer H.A."/>
            <person name="Stroika S."/>
            <person name="Kucerova Z."/>
            <person name="Roache K.F."/>
            <person name="Sabol A.L."/>
            <person name="Besser J."/>
            <person name="Gerner-Smidt P."/>
        </authorList>
    </citation>
    <scope>NUCLEOTIDE SEQUENCE [LARGE SCALE GENOMIC DNA]</scope>
    <source>
        <strain evidence="23 77">PNUSAE004166</strain>
    </source>
</reference>
<reference evidence="52 66" key="10">
    <citation type="submission" date="2018-10" db="EMBL/GenBank/DDBJ databases">
        <title>Comparison of Escherichia coli isolates recovered from retail chicken and from chicken fecal samples by antimicrobial susceptibility test and whole genome sequencing.</title>
        <authorList>
            <person name="Tang B."/>
            <person name="Ma Y."/>
            <person name="He X."/>
            <person name="Cao L."/>
            <person name="Xia X."/>
            <person name="Yang H."/>
        </authorList>
    </citation>
    <scope>NUCLEOTIDE SEQUENCE [LARGE SCALE GENOMIC DNA]</scope>
    <source>
        <strain evidence="52 66">CMJH98b</strain>
    </source>
</reference>
<evidence type="ECO:0000313" key="44">
    <source>
        <dbReference type="EMBL" id="MXI73791.1"/>
    </source>
</evidence>
<keyword evidence="6 15" id="KW-0812">Transmembrane</keyword>
<evidence type="ECO:0000256" key="4">
    <source>
        <dbReference type="ARBA" id="ARBA00022519"/>
    </source>
</evidence>
<evidence type="ECO:0000313" key="82">
    <source>
        <dbReference type="Proteomes" id="UP000534332"/>
    </source>
</evidence>
<protein>
    <submittedName>
        <fullName evidence="19 28">Tyrosine-protein kinase</fullName>
        <ecNumber evidence="28 53">2.7.10.-</ecNumber>
    </submittedName>
    <submittedName>
        <fullName evidence="53">Cryptic autophosphorylating protein tyrosine kinase Etk</fullName>
        <ecNumber evidence="53">2.7.10.2</ecNumber>
    </submittedName>
    <submittedName>
        <fullName evidence="35">Protein-tyrosine kinase</fullName>
    </submittedName>
    <submittedName>
        <fullName evidence="29">Tyrosine-protein kinase etk</fullName>
    </submittedName>
</protein>
<dbReference type="GeneID" id="93776431"/>
<reference evidence="37" key="25">
    <citation type="submission" date="2020-06" db="EMBL/GenBank/DDBJ databases">
        <title>REHAB project genomes.</title>
        <authorList>
            <person name="Shaw L.P."/>
        </authorList>
    </citation>
    <scope>NUCLEOTIDE SEQUENCE</scope>
    <source>
        <strain evidence="37">RHBSTW-00474</strain>
    </source>
</reference>
<evidence type="ECO:0000313" key="62">
    <source>
        <dbReference type="Proteomes" id="UP000233549"/>
    </source>
</evidence>
<evidence type="ECO:0000313" key="21">
    <source>
        <dbReference type="EMBL" id="EFC3526526.1"/>
    </source>
</evidence>
<evidence type="ECO:0000313" key="40">
    <source>
        <dbReference type="EMBL" id="MQS30382.1"/>
    </source>
</evidence>
<dbReference type="Proteomes" id="UP000581425">
    <property type="component" value="Chromosome"/>
</dbReference>
<evidence type="ECO:0000256" key="9">
    <source>
        <dbReference type="ARBA" id="ARBA00022840"/>
    </source>
</evidence>
<dbReference type="Proteomes" id="UP000321295">
    <property type="component" value="Unassembled WGS sequence"/>
</dbReference>
<dbReference type="Pfam" id="PF02706">
    <property type="entry name" value="Wzz"/>
    <property type="match status" value="1"/>
</dbReference>
<evidence type="ECO:0000313" key="78">
    <source>
        <dbReference type="Proteomes" id="UP000528504"/>
    </source>
</evidence>
<dbReference type="Proteomes" id="UP000538406">
    <property type="component" value="Unassembled WGS sequence"/>
</dbReference>
<dbReference type="EC" id="2.7.10.2" evidence="53"/>
<evidence type="ECO:0000313" key="26">
    <source>
        <dbReference type="EMBL" id="EFH6649502.1"/>
    </source>
</evidence>
<comment type="subcellular location">
    <subcellularLocation>
        <location evidence="1">Cell inner membrane</location>
        <topology evidence="1">Multi-pass membrane protein</topology>
    </subcellularLocation>
</comment>
<evidence type="ECO:0000313" key="61">
    <source>
        <dbReference type="Proteomes" id="UP000218543"/>
    </source>
</evidence>
<dbReference type="OMA" id="QGQDKEH"/>
<reference evidence="57 67" key="11">
    <citation type="submission" date="2018-10" db="EMBL/GenBank/DDBJ databases">
        <authorList>
            <person name="Noll B N."/>
        </authorList>
    </citation>
    <scope>NUCLEOTIDE SEQUENCE [LARGE SCALE GENOMIC DNA]</scope>
    <source>
        <strain evidence="57">Ecoli022</strain>
    </source>
</reference>
<evidence type="ECO:0000256" key="2">
    <source>
        <dbReference type="ARBA" id="ARBA00008883"/>
    </source>
</evidence>
<evidence type="ECO:0000313" key="33">
    <source>
        <dbReference type="EMBL" id="HAZ7491059.1"/>
    </source>
</evidence>
<dbReference type="GO" id="GO:0042802">
    <property type="term" value="F:identical protein binding"/>
    <property type="evidence" value="ECO:0007669"/>
    <property type="project" value="UniProtKB-ARBA"/>
</dbReference>
<keyword evidence="7" id="KW-0547">Nucleotide-binding</keyword>
<reference evidence="20 81" key="14">
    <citation type="submission" date="2019-04" db="EMBL/GenBank/DDBJ databases">
        <authorList>
            <consortium name="NARMS: The National Antimicrobial Resistance Monitoring System"/>
        </authorList>
    </citation>
    <scope>NUCLEOTIDE SEQUENCE [LARGE SCALE GENOMIC DNA]</scope>
    <source>
        <strain evidence="24 80">CVM N19EC0510</strain>
        <strain evidence="25 83">CVM N19EC0596</strain>
        <strain evidence="21 84">FSIS11705178</strain>
        <strain evidence="20 81">FSIS11919500</strain>
    </source>
</reference>
<comment type="similarity">
    <text evidence="2">Belongs to the etk/wzc family.</text>
</comment>
<evidence type="ECO:0000256" key="1">
    <source>
        <dbReference type="ARBA" id="ARBA00004429"/>
    </source>
</evidence>
<keyword evidence="9" id="KW-0067">ATP-binding</keyword>
<reference evidence="31" key="5">
    <citation type="journal article" date="2018" name="Genome Biol.">
        <title>SKESA: strategic k-mer extension for scrupulous assemblies.</title>
        <authorList>
            <person name="Souvorov A."/>
            <person name="Agarwala R."/>
            <person name="Lipman D.J."/>
        </authorList>
    </citation>
    <scope>NUCLEOTIDE SEQUENCE</scope>
    <source>
        <strain evidence="34">Escherichia coli</strain>
        <strain evidence="32">EuSCAPE_DE065</strain>
        <strain evidence="33">SJP41</strain>
        <strain evidence="31">W1_5_ERB1</strain>
    </source>
</reference>
<reference evidence="38 87" key="29">
    <citation type="submission" date="2021-01" db="EMBL/GenBank/DDBJ databases">
        <title>Genomes of Escherichia coli STEC strains from raw meat-based diets for companion animals.</title>
        <authorList>
            <person name="Stevens M.J.A."/>
            <person name="Stephan R."/>
        </authorList>
    </citation>
    <scope>NUCLEOTIDE SEQUENCE [LARGE SCALE GENOMIC DNA]</scope>
    <source>
        <strain evidence="38 87">LSC1-58</strain>
    </source>
</reference>
<evidence type="ECO:0000313" key="79">
    <source>
        <dbReference type="Proteomes" id="UP000530628"/>
    </source>
</evidence>
<dbReference type="EMBL" id="AATJKW010000002">
    <property type="protein sequence ID" value="EFL9835622.1"/>
    <property type="molecule type" value="Genomic_DNA"/>
</dbReference>
<dbReference type="Proteomes" id="UP000854059">
    <property type="component" value="Unassembled WGS sequence"/>
</dbReference>
<dbReference type="EC" id="2.7.10.-" evidence="28 53"/>
<dbReference type="Proteomes" id="UP000846355">
    <property type="component" value="Unassembled WGS sequence"/>
</dbReference>
<dbReference type="PANTHER" id="PTHR32309:SF32">
    <property type="entry name" value="TYROSINE-PROTEIN KINASE ETK-RELATED"/>
    <property type="match status" value="1"/>
</dbReference>
<evidence type="ECO:0000256" key="12">
    <source>
        <dbReference type="ARBA" id="ARBA00023137"/>
    </source>
</evidence>
<evidence type="ECO:0000313" key="88">
    <source>
        <dbReference type="Proteomes" id="UP000629265"/>
    </source>
</evidence>
<dbReference type="EMBL" id="AASWKX010000018">
    <property type="protein sequence ID" value="EFH6166450.1"/>
    <property type="molecule type" value="Genomic_DNA"/>
</dbReference>
<dbReference type="EMBL" id="RROO01000034">
    <property type="protein sequence ID" value="TJF63572.1"/>
    <property type="molecule type" value="Genomic_DNA"/>
</dbReference>
<dbReference type="Proteomes" id="UP000844228">
    <property type="component" value="Unassembled WGS sequence"/>
</dbReference>
<proteinExistence type="inferred from homology"/>
<evidence type="ECO:0000313" key="52">
    <source>
        <dbReference type="EMBL" id="RLY60158.1"/>
    </source>
</evidence>
<evidence type="ECO:0000313" key="41">
    <source>
        <dbReference type="EMBL" id="MUM72153.1"/>
    </source>
</evidence>
<dbReference type="Proteomes" id="UP000543257">
    <property type="component" value="Unassembled WGS sequence"/>
</dbReference>
<evidence type="ECO:0000259" key="18">
    <source>
        <dbReference type="Pfam" id="PF13807"/>
    </source>
</evidence>
<evidence type="ECO:0000313" key="29">
    <source>
        <dbReference type="EMBL" id="EGE1987235.1"/>
    </source>
</evidence>
<reference evidence="41 75" key="16">
    <citation type="submission" date="2019-11" db="EMBL/GenBank/DDBJ databases">
        <title>Whole genome sequence analysis of environmental Escherichia coli from the feces of straw-necked ibis (Threskiornis spinicollis) nesting on inland wetlands.</title>
        <authorList>
            <person name="Wyrsch E.R."/>
            <person name="Roy Chowdhury P."/>
            <person name="Wallis L."/>
            <person name="Cummins M.L."/>
            <person name="Zingali T."/>
            <person name="Brandis K.J."/>
            <person name="Djordjevic S.P."/>
        </authorList>
    </citation>
    <scope>NUCLEOTIDE SEQUENCE [LARGE SCALE GENOMIC DNA]</scope>
    <source>
        <strain evidence="41 75">IBS12</strain>
    </source>
</reference>
<evidence type="ECO:0000313" key="75">
    <source>
        <dbReference type="Proteomes" id="UP000490727"/>
    </source>
</evidence>
<evidence type="ECO:0000313" key="43">
    <source>
        <dbReference type="EMBL" id="MWU29506.1"/>
    </source>
</evidence>
<dbReference type="Proteomes" id="UP000281521">
    <property type="component" value="Unassembled WGS sequence"/>
</dbReference>
<evidence type="ECO:0000313" key="48">
    <source>
        <dbReference type="EMBL" id="PZZ69069.1"/>
    </source>
</evidence>
<evidence type="ECO:0000313" key="57">
    <source>
        <dbReference type="EMBL" id="VCY82846.1"/>
    </source>
</evidence>
<dbReference type="EMBL" id="WTMY01000065">
    <property type="protein sequence ID" value="MWL45780.1"/>
    <property type="molecule type" value="Genomic_DNA"/>
</dbReference>
<dbReference type="SUPFAM" id="SSF52540">
    <property type="entry name" value="P-loop containing nucleoside triphosphate hydrolases"/>
    <property type="match status" value="1"/>
</dbReference>
<dbReference type="EMBL" id="QFSS01000047">
    <property type="protein sequence ID" value="PZZ69069.1"/>
    <property type="molecule type" value="Genomic_DNA"/>
</dbReference>
<evidence type="ECO:0000313" key="76">
    <source>
        <dbReference type="Proteomes" id="UP000509796"/>
    </source>
</evidence>
<dbReference type="Proteomes" id="UP000305093">
    <property type="component" value="Unassembled WGS sequence"/>
</dbReference>
<dbReference type="EMBL" id="CACRYR010000222">
    <property type="protein sequence ID" value="VZR36418.1"/>
    <property type="molecule type" value="Genomic_DNA"/>
</dbReference>
<dbReference type="EMBL" id="JAETYZ010000029">
    <property type="protein sequence ID" value="MBL6236212.1"/>
    <property type="molecule type" value="Genomic_DNA"/>
</dbReference>
<evidence type="ECO:0000313" key="71">
    <source>
        <dbReference type="Proteomes" id="UP000436141"/>
    </source>
</evidence>
<dbReference type="Proteomes" id="UP000615017">
    <property type="component" value="Unassembled WGS sequence"/>
</dbReference>
<dbReference type="Proteomes" id="UP000868636">
    <property type="component" value="Unassembled WGS sequence"/>
</dbReference>
<evidence type="ECO:0000313" key="74">
    <source>
        <dbReference type="Proteomes" id="UP000487258"/>
    </source>
</evidence>
<dbReference type="Proteomes" id="UP000254460">
    <property type="component" value="Unassembled WGS sequence"/>
</dbReference>
<dbReference type="Proteomes" id="UP000186595">
    <property type="component" value="Unassembled WGS sequence"/>
</dbReference>
<dbReference type="EMBL" id="LDYI01000094">
    <property type="protein sequence ID" value="KPO11599.1"/>
    <property type="molecule type" value="Genomic_DNA"/>
</dbReference>
<dbReference type="CDD" id="cd05387">
    <property type="entry name" value="BY-kinase"/>
    <property type="match status" value="1"/>
</dbReference>
<feature type="domain" description="AAA" evidence="17">
    <location>
        <begin position="543"/>
        <end position="654"/>
    </location>
</feature>
<keyword evidence="3" id="KW-1003">Cell membrane</keyword>
<dbReference type="Pfam" id="PF13807">
    <property type="entry name" value="GNVR"/>
    <property type="match status" value="1"/>
</dbReference>
<reference evidence="76" key="24">
    <citation type="submission" date="2020-06" db="EMBL/GenBank/DDBJ databases">
        <title>Identification and Characterisation of Fosfomycin Resistance in Escherichia coli Urinary Tract Infection Isolates from Australia.</title>
        <authorList>
            <person name="Mowlaboccus S."/>
            <person name="Daley D."/>
            <person name="Pang S."/>
            <person name="Gottlieb T."/>
            <person name="Nimmo G.R."/>
            <person name="George N."/>
            <person name="Korman T.M."/>
            <person name="Strietberg R."/>
            <person name="Robson J."/>
            <person name="Peachey G."/>
            <person name="Collignon P."/>
            <person name="Bradbury S."/>
            <person name="Colombi E."/>
            <person name="Ramsay J.P."/>
            <person name="Rogers B.A."/>
            <person name="Coombs G.W."/>
        </authorList>
    </citation>
    <scope>NUCLEOTIDE SEQUENCE [LARGE SCALE GENOMIC DNA]</scope>
    <source>
        <strain evidence="76">EC2</strain>
    </source>
</reference>
<dbReference type="EMBL" id="AAVTXU010000017">
    <property type="protein sequence ID" value="EGE1987235.1"/>
    <property type="molecule type" value="Genomic_DNA"/>
</dbReference>
<evidence type="ECO:0000313" key="30">
    <source>
        <dbReference type="EMBL" id="EMM0025842.1"/>
    </source>
</evidence>
<evidence type="ECO:0000313" key="70">
    <source>
        <dbReference type="Proteomes" id="UP000321295"/>
    </source>
</evidence>
<keyword evidence="10 15" id="KW-1133">Transmembrane helix</keyword>
<reference evidence="56 70" key="15">
    <citation type="submission" date="2019-08" db="EMBL/GenBank/DDBJ databases">
        <title>Whole genome analysis of cultivated E. coli strains isolated from CD patients and healthy donors.</title>
        <authorList>
            <person name="Siniagina M.N."/>
            <person name="Markelova M.I."/>
            <person name="Laikov A.V."/>
            <person name="Boulygina E.A."/>
            <person name="Khusnutdinova D.R."/>
            <person name="Kharchenko A."/>
            <person name="Grigoryeva T.V."/>
        </authorList>
    </citation>
    <scope>NUCLEOTIDE SEQUENCE [LARGE SCALE GENOMIC DNA]</scope>
    <source>
        <strain evidence="56 70">1_45_11</strain>
    </source>
</reference>
<reference evidence="64 65" key="7">
    <citation type="submission" date="2018-06" db="EMBL/GenBank/DDBJ databases">
        <authorList>
            <consortium name="Pathogen Informatics"/>
            <person name="Doyle S."/>
        </authorList>
    </citation>
    <scope>NUCLEOTIDE SEQUENCE [LARGE SCALE GENOMIC DNA]</scope>
    <source>
        <strain evidence="53 64">NCTC11181</strain>
        <strain evidence="54 65">NCTC9706</strain>
    </source>
</reference>
<dbReference type="Proteomes" id="UP000534332">
    <property type="component" value="Unassembled WGS sequence"/>
</dbReference>
<dbReference type="EMBL" id="PITP01000011">
    <property type="protein sequence ID" value="PKD89319.1"/>
    <property type="molecule type" value="Genomic_DNA"/>
</dbReference>
<dbReference type="EMBL" id="SQQU01000010">
    <property type="protein sequence ID" value="MQS30382.1"/>
    <property type="molecule type" value="Genomic_DNA"/>
</dbReference>
<evidence type="ECO:0000313" key="28">
    <source>
        <dbReference type="EMBL" id="EFM0516621.1"/>
    </source>
</evidence>
<dbReference type="Proteomes" id="UP000581425">
    <property type="component" value="Unassembled WGS sequence"/>
</dbReference>
<dbReference type="EMBL" id="ABLFQU030000020">
    <property type="protein sequence ID" value="EMM0025842.1"/>
    <property type="molecule type" value="Genomic_DNA"/>
</dbReference>
<dbReference type="EMBL" id="MRVZ01000034">
    <property type="protein sequence ID" value="PAU23311.1"/>
    <property type="molecule type" value="Genomic_DNA"/>
</dbReference>
<evidence type="ECO:0000313" key="50">
    <source>
        <dbReference type="EMBL" id="QOY32683.1"/>
    </source>
</evidence>
<evidence type="ECO:0000256" key="15">
    <source>
        <dbReference type="SAM" id="Phobius"/>
    </source>
</evidence>
<gene>
    <name evidence="28" type="primary">etk</name>
    <name evidence="19" type="synonym">wzc</name>
    <name evidence="53" type="synonym">yccC</name>
    <name evidence="35" type="ORF">ACU57_13340</name>
    <name evidence="57" type="ORF">BANRA_01498</name>
    <name evidence="23" type="ORF">BGM66_000770</name>
    <name evidence="45" type="ORF">BMT50_27285</name>
    <name evidence="22" type="ORF">BRV02_000820</name>
    <name evidence="46" type="ORF">BTQ06_12385</name>
    <name evidence="55" type="ORF">C9194_17770</name>
    <name evidence="28" type="ORF">CF22_002627</name>
    <name evidence="21" type="ORF">CTR35_003731</name>
    <name evidence="47" type="ORF">CWS33_12760</name>
    <name evidence="48" type="ORF">DIV22_11470</name>
    <name evidence="29" type="ORF">DL968_06120</name>
    <name evidence="19" type="ORF">E2863_01073</name>
    <name evidence="40" type="ORF">E4K51_09400</name>
    <name evidence="20" type="ORF">E5H86_17765</name>
    <name evidence="52" type="ORF">EAI46_03425</name>
    <name evidence="27" type="ORF">EN85_000547</name>
    <name evidence="50" type="ORF">FOI11_008025</name>
    <name evidence="36" type="ORF">FOI11_12020</name>
    <name evidence="56" type="ORF">FV293_21370</name>
    <name evidence="24" type="ORF">GAI89_09635</name>
    <name evidence="25" type="ORF">GAJ12_15540</name>
    <name evidence="26" type="ORF">GNW61_12215</name>
    <name evidence="41" type="ORF">GNZ05_08260</name>
    <name evidence="43" type="ORF">GP944_01705</name>
    <name evidence="42" type="ORF">GQM04_09630</name>
    <name evidence="44" type="ORF">GRW05_05685</name>
    <name evidence="31" type="ORF">HHH44_003234</name>
    <name evidence="32" type="ORF">HMV95_15330</name>
    <name evidence="37" type="ORF">HV209_06280</name>
    <name evidence="49" type="ORF">HX136_16160</name>
    <name evidence="58" type="ORF">IDONEFKE_00775</name>
    <name evidence="34" type="ORF">J0541_003670</name>
    <name evidence="33" type="ORF">J8F57_001239</name>
    <name evidence="38" type="ORF">JNA65_20205</name>
    <name evidence="51" type="ORF">JNP96_09845</name>
    <name evidence="53" type="ORF">NCTC11181_00320</name>
    <name evidence="54" type="ORF">NCTC9706_00520</name>
    <name evidence="39" type="ORF">NY836_04175</name>
    <name evidence="30" type="ORF">P6223_002414</name>
</gene>
<reference evidence="47 62" key="4">
    <citation type="submission" date="2017-12" db="EMBL/GenBank/DDBJ databases">
        <title>Rapid rising of carbapenem-resistant Enterobacteriaceae(CRE) and emergence of colistin resistance genemcr-1 in CRE in the hospital of Henan, China.</title>
        <authorList>
            <person name="Sun Q."/>
            <person name="Zhang R."/>
            <person name="Li Y."/>
            <person name="Shen Y."/>
            <person name="Zhang Y."/>
            <person name="Yang J."/>
            <person name="Shu L."/>
            <person name="Zhou H."/>
            <person name="Wang Y."/>
            <person name="Wang B."/>
            <person name="Shen Z."/>
        </authorList>
    </citation>
    <scope>NUCLEOTIDE SEQUENCE [LARGE SCALE GENOMIC DNA]</scope>
    <source>
        <strain evidence="47 62">3512</strain>
    </source>
</reference>
<dbReference type="EMBL" id="CP063369">
    <property type="protein sequence ID" value="QOY32683.1"/>
    <property type="molecule type" value="Genomic_DNA"/>
</dbReference>
<evidence type="ECO:0000256" key="8">
    <source>
        <dbReference type="ARBA" id="ARBA00022777"/>
    </source>
</evidence>
<reference evidence="58 88" key="17">
    <citation type="submission" date="2019-11" db="EMBL/GenBank/DDBJ databases">
        <authorList>
            <person name="Haines EK M."/>
        </authorList>
    </citation>
    <scope>NUCLEOTIDE SEQUENCE [LARGE SCALE GENOMIC DNA]</scope>
    <source>
        <strain evidence="58">KR2729</strain>
    </source>
</reference>
<evidence type="ECO:0000313" key="31">
    <source>
        <dbReference type="EMBL" id="HAH1419812.1"/>
    </source>
</evidence>
<dbReference type="Proteomes" id="UP000281340">
    <property type="component" value="Unassembled WGS sequence"/>
</dbReference>
<reference evidence="55 69" key="12">
    <citation type="submission" date="2018-12" db="EMBL/GenBank/DDBJ databases">
        <title>Food and Water Safety Consortium.</title>
        <authorList>
            <person name="Tyson S."/>
            <person name="Peterson C.-L."/>
            <person name="Olson A."/>
            <person name="Tyler S."/>
            <person name="Cabral J."/>
            <person name="Lynch T."/>
            <person name="Knox N."/>
            <person name="Van Domselaar G."/>
            <person name="Graham M."/>
        </authorList>
    </citation>
    <scope>NUCLEOTIDE SEQUENCE [LARGE SCALE GENOMIC DNA]</scope>
    <source>
        <strain evidence="55 69">FWSEC0419</strain>
    </source>
</reference>
<evidence type="ECO:0000313" key="85">
    <source>
        <dbReference type="Proteomes" id="UP000543257"/>
    </source>
</evidence>
<keyword evidence="5 28" id="KW-0808">Transferase</keyword>
<reference evidence="43 72" key="20">
    <citation type="submission" date="2019-12" db="EMBL/GenBank/DDBJ databases">
        <title>Enteriobacteria Tanzani isolates_8377-8380.</title>
        <authorList>
            <person name="Subbiah M."/>
            <person name="Call D."/>
        </authorList>
    </citation>
    <scope>NUCLEOTIDE SEQUENCE [LARGE SCALE GENOMIC DNA]</scope>
    <source>
        <strain evidence="43 72">8378wB3</strain>
    </source>
</reference>
<dbReference type="EMBL" id="AASSGK010000003">
    <property type="protein sequence ID" value="EFG2159795.1"/>
    <property type="molecule type" value="Genomic_DNA"/>
</dbReference>
<dbReference type="EMBL" id="JANWOR010000163">
    <property type="protein sequence ID" value="MDA4176622.1"/>
    <property type="molecule type" value="Genomic_DNA"/>
</dbReference>
<dbReference type="Proteomes" id="UP000531916">
    <property type="component" value="Unassembled WGS sequence"/>
</dbReference>
<dbReference type="Proteomes" id="UP000537181">
    <property type="component" value="Unassembled WGS sequence"/>
</dbReference>
<evidence type="ECO:0000313" key="63">
    <source>
        <dbReference type="Proteomes" id="UP000248865"/>
    </source>
</evidence>
<dbReference type="Proteomes" id="UP000490727">
    <property type="component" value="Unassembled WGS sequence"/>
</dbReference>
<dbReference type="EMBL" id="AASWOY010000026">
    <property type="protein sequence ID" value="EFH6649502.1"/>
    <property type="molecule type" value="Genomic_DNA"/>
</dbReference>
<evidence type="ECO:0000313" key="72">
    <source>
        <dbReference type="Proteomes" id="UP000441160"/>
    </source>
</evidence>
<dbReference type="NCBIfam" id="TIGR01007">
    <property type="entry name" value="eps_fam"/>
    <property type="match status" value="1"/>
</dbReference>
<evidence type="ECO:0000256" key="13">
    <source>
        <dbReference type="ARBA" id="ARBA00053015"/>
    </source>
</evidence>
<evidence type="ECO:0000313" key="59">
    <source>
        <dbReference type="Proteomes" id="UP000050556"/>
    </source>
</evidence>
<dbReference type="Proteomes" id="UP001211064">
    <property type="component" value="Unassembled WGS sequence"/>
</dbReference>
<evidence type="ECO:0000313" key="77">
    <source>
        <dbReference type="Proteomes" id="UP000521991"/>
    </source>
</evidence>
<feature type="transmembrane region" description="Helical" evidence="15">
    <location>
        <begin position="425"/>
        <end position="445"/>
    </location>
</feature>
<evidence type="ECO:0000256" key="5">
    <source>
        <dbReference type="ARBA" id="ARBA00022679"/>
    </source>
</evidence>
<evidence type="ECO:0000313" key="24">
    <source>
        <dbReference type="EMBL" id="EFH6094916.1"/>
    </source>
</evidence>
<dbReference type="Proteomes" id="UP000248865">
    <property type="component" value="Unassembled WGS sequence"/>
</dbReference>
<dbReference type="PATRIC" id="fig|562.10471.peg.1410"/>
<accession>A0A236MQC6</accession>
<evidence type="ECO:0000313" key="45">
    <source>
        <dbReference type="EMBL" id="OKB76227.1"/>
    </source>
</evidence>
<dbReference type="EMBL" id="AP018802">
    <property type="protein sequence ID" value="BBF52579.1"/>
    <property type="molecule type" value="Genomic_DNA"/>
</dbReference>
<dbReference type="InterPro" id="IPR025669">
    <property type="entry name" value="AAA_dom"/>
</dbReference>
<dbReference type="Proteomes" id="UP000622722">
    <property type="component" value="Unassembled WGS sequence"/>
</dbReference>
<dbReference type="Proteomes" id="UP000509796">
    <property type="component" value="Chromosome"/>
</dbReference>
<dbReference type="GO" id="GO:0005524">
    <property type="term" value="F:ATP binding"/>
    <property type="evidence" value="ECO:0007669"/>
    <property type="project" value="UniProtKB-KW"/>
</dbReference>
<evidence type="ECO:0000313" key="64">
    <source>
        <dbReference type="Proteomes" id="UP000254219"/>
    </source>
</evidence>
<dbReference type="EMBL" id="AASWKH010000007">
    <property type="protein sequence ID" value="EFH6094916.1"/>
    <property type="molecule type" value="Genomic_DNA"/>
</dbReference>
<reference evidence="78 85" key="9">
    <citation type="submission" date="2018-08" db="EMBL/GenBank/DDBJ databases">
        <authorList>
            <consortium name="GenomeTrakr network: Whole genome sequencing for foodborne pathogen traceback"/>
        </authorList>
    </citation>
    <scope>NUCLEOTIDE SEQUENCE [LARGE SCALE GENOMIC DNA]</scope>
    <source>
        <strain evidence="28 78">AZ-TG60901</strain>
        <strain evidence="27 85">AZ-TG73583</strain>
        <strain evidence="26 79">PSU-2072</strain>
    </source>
</reference>
<organism evidence="28 78">
    <name type="scientific">Escherichia coli</name>
    <dbReference type="NCBI Taxonomy" id="562"/>
    <lineage>
        <taxon>Bacteria</taxon>
        <taxon>Pseudomonadati</taxon>
        <taxon>Pseudomonadota</taxon>
        <taxon>Gammaproteobacteria</taxon>
        <taxon>Enterobacterales</taxon>
        <taxon>Enterobacteriaceae</taxon>
        <taxon>Escherichia</taxon>
    </lineage>
</organism>
<dbReference type="Proteomes" id="UP000528504">
    <property type="component" value="Unassembled WGS sequence"/>
</dbReference>
<feature type="domain" description="Polysaccharide chain length determinant N-terminal" evidence="16">
    <location>
        <begin position="16"/>
        <end position="107"/>
    </location>
</feature>
<evidence type="ECO:0000313" key="87">
    <source>
        <dbReference type="Proteomes" id="UP000615017"/>
    </source>
</evidence>